<keyword evidence="5" id="KW-1185">Reference proteome</keyword>
<dbReference type="InterPro" id="IPR037124">
    <property type="entry name" value="Chaperonin_GroES_sf"/>
</dbReference>
<evidence type="ECO:0000256" key="2">
    <source>
        <dbReference type="ARBA" id="ARBA00023186"/>
    </source>
</evidence>
<dbReference type="GO" id="GO:0051082">
    <property type="term" value="F:unfolded protein binding"/>
    <property type="evidence" value="ECO:0007669"/>
    <property type="project" value="TreeGrafter"/>
</dbReference>
<dbReference type="InParanoid" id="A0A0V0QWQ0"/>
<dbReference type="InterPro" id="IPR018369">
    <property type="entry name" value="Chaprnonin_Cpn10_CS"/>
</dbReference>
<dbReference type="GO" id="GO:0005524">
    <property type="term" value="F:ATP binding"/>
    <property type="evidence" value="ECO:0007669"/>
    <property type="project" value="InterPro"/>
</dbReference>
<dbReference type="SMART" id="SM00883">
    <property type="entry name" value="Cpn10"/>
    <property type="match status" value="1"/>
</dbReference>
<dbReference type="SUPFAM" id="SSF50129">
    <property type="entry name" value="GroES-like"/>
    <property type="match status" value="1"/>
</dbReference>
<reference evidence="4 5" key="1">
    <citation type="journal article" date="2015" name="Sci. Rep.">
        <title>Genome of the facultative scuticociliatosis pathogen Pseudocohnilembus persalinus provides insight into its virulence through horizontal gene transfer.</title>
        <authorList>
            <person name="Xiong J."/>
            <person name="Wang G."/>
            <person name="Cheng J."/>
            <person name="Tian M."/>
            <person name="Pan X."/>
            <person name="Warren A."/>
            <person name="Jiang C."/>
            <person name="Yuan D."/>
            <person name="Miao W."/>
        </authorList>
    </citation>
    <scope>NUCLEOTIDE SEQUENCE [LARGE SCALE GENOMIC DNA]</scope>
    <source>
        <strain evidence="4">36N120E</strain>
    </source>
</reference>
<dbReference type="FunCoup" id="A0A0V0QWQ0">
    <property type="interactions" value="232"/>
</dbReference>
<dbReference type="PROSITE" id="PS00681">
    <property type="entry name" value="CHAPERONINS_CPN10"/>
    <property type="match status" value="1"/>
</dbReference>
<dbReference type="Gene3D" id="2.30.33.40">
    <property type="entry name" value="GroES chaperonin"/>
    <property type="match status" value="1"/>
</dbReference>
<dbReference type="PRINTS" id="PR00297">
    <property type="entry name" value="CHAPERONIN10"/>
</dbReference>
<dbReference type="Proteomes" id="UP000054937">
    <property type="component" value="Unassembled WGS sequence"/>
</dbReference>
<dbReference type="GO" id="GO:0046872">
    <property type="term" value="F:metal ion binding"/>
    <property type="evidence" value="ECO:0007669"/>
    <property type="project" value="TreeGrafter"/>
</dbReference>
<dbReference type="CDD" id="cd00320">
    <property type="entry name" value="cpn10"/>
    <property type="match status" value="1"/>
</dbReference>
<dbReference type="OMA" id="EDFLIMR"/>
<evidence type="ECO:0000313" key="5">
    <source>
        <dbReference type="Proteomes" id="UP000054937"/>
    </source>
</evidence>
<dbReference type="InterPro" id="IPR011032">
    <property type="entry name" value="GroES-like_sf"/>
</dbReference>
<sequence>MSSAFKRLLPTFNRVLIQKFEPQTKTKSGIILTQTADTNIVGKVVATGPGNMTTEGKIIPVSVKVGDTVLLPDFGGQKVQVNSEELFIFRDSEVIGVLEN</sequence>
<dbReference type="FunFam" id="2.30.33.40:FF:000002">
    <property type="entry name" value="10 kDa chaperonin, mitochondrial"/>
    <property type="match status" value="1"/>
</dbReference>
<evidence type="ECO:0000256" key="3">
    <source>
        <dbReference type="RuleBase" id="RU003479"/>
    </source>
</evidence>
<comment type="similarity">
    <text evidence="1 3">Belongs to the GroES chaperonin family.</text>
</comment>
<dbReference type="OrthoDB" id="184876at2759"/>
<dbReference type="Pfam" id="PF00166">
    <property type="entry name" value="Cpn10"/>
    <property type="match status" value="1"/>
</dbReference>
<proteinExistence type="inferred from homology"/>
<dbReference type="InterPro" id="IPR020818">
    <property type="entry name" value="Chaperonin_GroES"/>
</dbReference>
<dbReference type="EMBL" id="LDAU01000091">
    <property type="protein sequence ID" value="KRX06796.1"/>
    <property type="molecule type" value="Genomic_DNA"/>
</dbReference>
<gene>
    <name evidence="4" type="ORF">PPERSA_11441</name>
</gene>
<dbReference type="AlphaFoldDB" id="A0A0V0QWQ0"/>
<organism evidence="4 5">
    <name type="scientific">Pseudocohnilembus persalinus</name>
    <name type="common">Ciliate</name>
    <dbReference type="NCBI Taxonomy" id="266149"/>
    <lineage>
        <taxon>Eukaryota</taxon>
        <taxon>Sar</taxon>
        <taxon>Alveolata</taxon>
        <taxon>Ciliophora</taxon>
        <taxon>Intramacronucleata</taxon>
        <taxon>Oligohymenophorea</taxon>
        <taxon>Scuticociliatia</taxon>
        <taxon>Philasterida</taxon>
        <taxon>Pseudocohnilembidae</taxon>
        <taxon>Pseudocohnilembus</taxon>
    </lineage>
</organism>
<name>A0A0V0QWQ0_PSEPJ</name>
<evidence type="ECO:0000313" key="4">
    <source>
        <dbReference type="EMBL" id="KRX06796.1"/>
    </source>
</evidence>
<dbReference type="PANTHER" id="PTHR10772">
    <property type="entry name" value="10 KDA HEAT SHOCK PROTEIN"/>
    <property type="match status" value="1"/>
</dbReference>
<protein>
    <submittedName>
        <fullName evidence="4">GroES (Chaperonin 10)-like protein</fullName>
    </submittedName>
</protein>
<dbReference type="GO" id="GO:0005739">
    <property type="term" value="C:mitochondrion"/>
    <property type="evidence" value="ECO:0007669"/>
    <property type="project" value="UniProtKB-ARBA"/>
</dbReference>
<keyword evidence="2 3" id="KW-0143">Chaperone</keyword>
<accession>A0A0V0QWQ0</accession>
<evidence type="ECO:0000256" key="1">
    <source>
        <dbReference type="ARBA" id="ARBA00006975"/>
    </source>
</evidence>
<comment type="caution">
    <text evidence="4">The sequence shown here is derived from an EMBL/GenBank/DDBJ whole genome shotgun (WGS) entry which is preliminary data.</text>
</comment>
<dbReference type="PANTHER" id="PTHR10772:SF0">
    <property type="entry name" value="10 KDA HEAT SHOCK PROTEIN, MITOCHONDRIAL"/>
    <property type="match status" value="1"/>
</dbReference>
<dbReference type="GO" id="GO:0051087">
    <property type="term" value="F:protein-folding chaperone binding"/>
    <property type="evidence" value="ECO:0007669"/>
    <property type="project" value="TreeGrafter"/>
</dbReference>
<dbReference type="GO" id="GO:0044183">
    <property type="term" value="F:protein folding chaperone"/>
    <property type="evidence" value="ECO:0007669"/>
    <property type="project" value="InterPro"/>
</dbReference>